<dbReference type="InterPro" id="IPR001638">
    <property type="entry name" value="Solute-binding_3/MltF_N"/>
</dbReference>
<feature type="signal peptide" evidence="2">
    <location>
        <begin position="1"/>
        <end position="16"/>
    </location>
</feature>
<accession>A0ABV8MPY0</accession>
<proteinExistence type="predicted"/>
<evidence type="ECO:0000313" key="4">
    <source>
        <dbReference type="EMBL" id="MFC4159969.1"/>
    </source>
</evidence>
<dbReference type="EMBL" id="JBHSBU010000001">
    <property type="protein sequence ID" value="MFC4159969.1"/>
    <property type="molecule type" value="Genomic_DNA"/>
</dbReference>
<dbReference type="PANTHER" id="PTHR35936:SF25">
    <property type="entry name" value="ABC TRANSPORTER SUBSTRATE-BINDING PROTEIN"/>
    <property type="match status" value="1"/>
</dbReference>
<dbReference type="SUPFAM" id="SSF53850">
    <property type="entry name" value="Periplasmic binding protein-like II"/>
    <property type="match status" value="1"/>
</dbReference>
<reference evidence="5" key="1">
    <citation type="journal article" date="2019" name="Int. J. Syst. Evol. Microbiol.">
        <title>The Global Catalogue of Microorganisms (GCM) 10K type strain sequencing project: providing services to taxonomists for standard genome sequencing and annotation.</title>
        <authorList>
            <consortium name="The Broad Institute Genomics Platform"/>
            <consortium name="The Broad Institute Genome Sequencing Center for Infectious Disease"/>
            <person name="Wu L."/>
            <person name="Ma J."/>
        </authorList>
    </citation>
    <scope>NUCLEOTIDE SEQUENCE [LARGE SCALE GENOMIC DNA]</scope>
    <source>
        <strain evidence="5">LMG 29894</strain>
    </source>
</reference>
<organism evidence="4 5">
    <name type="scientific">Chitinimonas lacunae</name>
    <dbReference type="NCBI Taxonomy" id="1963018"/>
    <lineage>
        <taxon>Bacteria</taxon>
        <taxon>Pseudomonadati</taxon>
        <taxon>Pseudomonadota</taxon>
        <taxon>Betaproteobacteria</taxon>
        <taxon>Neisseriales</taxon>
        <taxon>Chitinibacteraceae</taxon>
        <taxon>Chitinimonas</taxon>
    </lineage>
</organism>
<dbReference type="Pfam" id="PF00497">
    <property type="entry name" value="SBP_bac_3"/>
    <property type="match status" value="1"/>
</dbReference>
<sequence length="277" mass="31591">MTRLALLLLLSLPATAANTLRCVGSEFPYILSLRDGKPVGVAVDLLAELESRADFRCRIELLPWKRAQALVAEGQADLLIGPYWNLERDRQMRFVGLPFYVDQMVLYRRHDRSGLEWQGDYQRLAGRTIGVTRGWSFGNHFDQIRQRLQLDEADTLEQTLRKLVSGRVDLAASNRRNAEVLIEQFGWNGRLVLLEPPLQQVGGYFAFSSNWAGTPLFTRFEAAQRELVQNGRVQAISRRYPVDFPGPRFDWETYLRLERSELTGPGKAPSAEASQPR</sequence>
<dbReference type="Gene3D" id="3.40.190.10">
    <property type="entry name" value="Periplasmic binding protein-like II"/>
    <property type="match status" value="2"/>
</dbReference>
<protein>
    <submittedName>
        <fullName evidence="4">Substrate-binding periplasmic protein</fullName>
    </submittedName>
</protein>
<keyword evidence="5" id="KW-1185">Reference proteome</keyword>
<name>A0ABV8MPY0_9NEIS</name>
<evidence type="ECO:0000313" key="5">
    <source>
        <dbReference type="Proteomes" id="UP001595791"/>
    </source>
</evidence>
<keyword evidence="1 2" id="KW-0732">Signal</keyword>
<evidence type="ECO:0000256" key="2">
    <source>
        <dbReference type="SAM" id="SignalP"/>
    </source>
</evidence>
<feature type="domain" description="Solute-binding protein family 3/N-terminal" evidence="3">
    <location>
        <begin position="28"/>
        <end position="240"/>
    </location>
</feature>
<dbReference type="RefSeq" id="WP_378164288.1">
    <property type="nucleotide sequence ID" value="NZ_JBHSBU010000001.1"/>
</dbReference>
<feature type="chain" id="PRO_5045809622" evidence="2">
    <location>
        <begin position="17"/>
        <end position="277"/>
    </location>
</feature>
<comment type="caution">
    <text evidence="4">The sequence shown here is derived from an EMBL/GenBank/DDBJ whole genome shotgun (WGS) entry which is preliminary data.</text>
</comment>
<gene>
    <name evidence="4" type="ORF">ACFOW7_11490</name>
</gene>
<evidence type="ECO:0000259" key="3">
    <source>
        <dbReference type="Pfam" id="PF00497"/>
    </source>
</evidence>
<dbReference type="Proteomes" id="UP001595791">
    <property type="component" value="Unassembled WGS sequence"/>
</dbReference>
<evidence type="ECO:0000256" key="1">
    <source>
        <dbReference type="ARBA" id="ARBA00022729"/>
    </source>
</evidence>
<dbReference type="PANTHER" id="PTHR35936">
    <property type="entry name" value="MEMBRANE-BOUND LYTIC MUREIN TRANSGLYCOSYLASE F"/>
    <property type="match status" value="1"/>
</dbReference>